<evidence type="ECO:0000256" key="4">
    <source>
        <dbReference type="ARBA" id="ARBA00023163"/>
    </source>
</evidence>
<dbReference type="InterPro" id="IPR000847">
    <property type="entry name" value="LysR_HTH_N"/>
</dbReference>
<dbReference type="RefSeq" id="WP_198685462.1">
    <property type="nucleotide sequence ID" value="NZ_JAEIJD010000003.1"/>
</dbReference>
<dbReference type="Pfam" id="PF00126">
    <property type="entry name" value="HTH_1"/>
    <property type="match status" value="1"/>
</dbReference>
<dbReference type="Proteomes" id="UP000613255">
    <property type="component" value="Unassembled WGS sequence"/>
</dbReference>
<evidence type="ECO:0000313" key="7">
    <source>
        <dbReference type="Proteomes" id="UP000613255"/>
    </source>
</evidence>
<evidence type="ECO:0000259" key="5">
    <source>
        <dbReference type="PROSITE" id="PS50931"/>
    </source>
</evidence>
<evidence type="ECO:0000256" key="1">
    <source>
        <dbReference type="ARBA" id="ARBA00009437"/>
    </source>
</evidence>
<dbReference type="PANTHER" id="PTHR30427:SF1">
    <property type="entry name" value="TRANSCRIPTIONAL ACTIVATOR PROTEIN LYSR"/>
    <property type="match status" value="1"/>
</dbReference>
<proteinExistence type="inferred from homology"/>
<evidence type="ECO:0000313" key="6">
    <source>
        <dbReference type="EMBL" id="MBI6629444.1"/>
    </source>
</evidence>
<dbReference type="GO" id="GO:0010628">
    <property type="term" value="P:positive regulation of gene expression"/>
    <property type="evidence" value="ECO:0007669"/>
    <property type="project" value="TreeGrafter"/>
</dbReference>
<evidence type="ECO:0000256" key="3">
    <source>
        <dbReference type="ARBA" id="ARBA00023125"/>
    </source>
</evidence>
<dbReference type="Gene3D" id="1.10.10.10">
    <property type="entry name" value="Winged helix-like DNA-binding domain superfamily/Winged helix DNA-binding domain"/>
    <property type="match status" value="1"/>
</dbReference>
<dbReference type="PANTHER" id="PTHR30427">
    <property type="entry name" value="TRANSCRIPTIONAL ACTIVATOR PROTEIN LYSR"/>
    <property type="match status" value="1"/>
</dbReference>
<reference evidence="6" key="1">
    <citation type="submission" date="2020-12" db="EMBL/GenBank/DDBJ databases">
        <title>Pontibaca salina gen. nov., sp. nov., isolated from marine sediment.</title>
        <authorList>
            <person name="Bo J."/>
            <person name="Wang S."/>
            <person name="Song X."/>
            <person name="Du Z."/>
        </authorList>
    </citation>
    <scope>NUCLEOTIDE SEQUENCE</scope>
    <source>
        <strain evidence="6">S1109L</strain>
    </source>
</reference>
<dbReference type="SUPFAM" id="SSF46785">
    <property type="entry name" value="Winged helix' DNA-binding domain"/>
    <property type="match status" value="1"/>
</dbReference>
<dbReference type="PROSITE" id="PS50931">
    <property type="entry name" value="HTH_LYSR"/>
    <property type="match status" value="1"/>
</dbReference>
<keyword evidence="4" id="KW-0804">Transcription</keyword>
<keyword evidence="7" id="KW-1185">Reference proteome</keyword>
<keyword evidence="3" id="KW-0238">DNA-binding</keyword>
<gene>
    <name evidence="6" type="ORF">JAO82_06060</name>
</gene>
<dbReference type="SUPFAM" id="SSF53850">
    <property type="entry name" value="Periplasmic binding protein-like II"/>
    <property type="match status" value="1"/>
</dbReference>
<dbReference type="AlphaFoldDB" id="A0A934M335"/>
<dbReference type="InterPro" id="IPR005119">
    <property type="entry name" value="LysR_subst-bd"/>
</dbReference>
<keyword evidence="2" id="KW-0805">Transcription regulation</keyword>
<dbReference type="GO" id="GO:0003700">
    <property type="term" value="F:DNA-binding transcription factor activity"/>
    <property type="evidence" value="ECO:0007669"/>
    <property type="project" value="InterPro"/>
</dbReference>
<sequence length="302" mass="32658">MKLRELEAFDAFMRHGGTQKAADAMGVGQPLVSRLLSALERQAGFALFQRKRNRLVPTAEAVLFHDSVAATLDQLRGLEQEARDIANLQRGNIVVAAQPIFCDTFLLDAVATFKRAHPQVGIRIIDVGREDLLAMMAEHRCHLGLGITLDTVGSGADVTPLAHCEARCIMRADHPLNTPGPIPLPRLRNEPFVELAPGSPLRTRVDSLMQSIGIQRTIAAEMRHLRGVCGLVARGTGIALIDPIAELLLDGTDVVSKPLIPSIGWEIALFTSRNRAPAAVVAAFADTLRAEIETLQARGLVS</sequence>
<dbReference type="EMBL" id="JAEIJD010000003">
    <property type="protein sequence ID" value="MBI6629444.1"/>
    <property type="molecule type" value="Genomic_DNA"/>
</dbReference>
<name>A0A934M335_9RHOB</name>
<dbReference type="Gene3D" id="3.40.190.290">
    <property type="match status" value="1"/>
</dbReference>
<organism evidence="6 7">
    <name type="scientific">Pontibaca salina</name>
    <dbReference type="NCBI Taxonomy" id="2795731"/>
    <lineage>
        <taxon>Bacteria</taxon>
        <taxon>Pseudomonadati</taxon>
        <taxon>Pseudomonadota</taxon>
        <taxon>Alphaproteobacteria</taxon>
        <taxon>Rhodobacterales</taxon>
        <taxon>Roseobacteraceae</taxon>
        <taxon>Pontibaca</taxon>
    </lineage>
</organism>
<feature type="domain" description="HTH lysR-type" evidence="5">
    <location>
        <begin position="1"/>
        <end position="58"/>
    </location>
</feature>
<comment type="similarity">
    <text evidence="1">Belongs to the LysR transcriptional regulatory family.</text>
</comment>
<comment type="caution">
    <text evidence="6">The sequence shown here is derived from an EMBL/GenBank/DDBJ whole genome shotgun (WGS) entry which is preliminary data.</text>
</comment>
<dbReference type="InterPro" id="IPR036388">
    <property type="entry name" value="WH-like_DNA-bd_sf"/>
</dbReference>
<evidence type="ECO:0000256" key="2">
    <source>
        <dbReference type="ARBA" id="ARBA00023015"/>
    </source>
</evidence>
<dbReference type="GO" id="GO:0043565">
    <property type="term" value="F:sequence-specific DNA binding"/>
    <property type="evidence" value="ECO:0007669"/>
    <property type="project" value="TreeGrafter"/>
</dbReference>
<protein>
    <submittedName>
        <fullName evidence="6">LysR family transcriptional regulator</fullName>
    </submittedName>
</protein>
<accession>A0A934M335</accession>
<dbReference type="InterPro" id="IPR036390">
    <property type="entry name" value="WH_DNA-bd_sf"/>
</dbReference>
<dbReference type="Pfam" id="PF03466">
    <property type="entry name" value="LysR_substrate"/>
    <property type="match status" value="1"/>
</dbReference>